<evidence type="ECO:0000256" key="3">
    <source>
        <dbReference type="ARBA" id="ARBA00023016"/>
    </source>
</evidence>
<feature type="domain" description="Winged helix-turn-helix transcription repressor HrcA DNA-binding" evidence="7">
    <location>
        <begin position="9"/>
        <end position="81"/>
    </location>
</feature>
<dbReference type="Proteomes" id="UP000189462">
    <property type="component" value="Unassembled WGS sequence"/>
</dbReference>
<dbReference type="Pfam" id="PF01628">
    <property type="entry name" value="HrcA"/>
    <property type="match status" value="1"/>
</dbReference>
<protein>
    <recommendedName>
        <fullName evidence="5">Heat-inducible transcription repressor HrcA</fullName>
    </recommendedName>
</protein>
<dbReference type="STRING" id="108003.B1C78_17070"/>
<dbReference type="SUPFAM" id="SSF46785">
    <property type="entry name" value="Winged helix' DNA-binding domain"/>
    <property type="match status" value="1"/>
</dbReference>
<evidence type="ECO:0000256" key="1">
    <source>
        <dbReference type="ARBA" id="ARBA00022491"/>
    </source>
</evidence>
<sequence>MVDTPPINELSDRARQLLRTLVESYIREGQPVGSRTLSRTAGLDLSAASIRNIMADLEDMGLVSSPHTSAGRIPTPAGYRLFVDSLLEIKPLDSREVQSLRERLRPDLETKVLVESASGLLSAVTQMAGMVRVPRHEHAELRQIEFMKLSERRVLVILVMNKNEVQNRILELDRDYSAGELQQMANYLNDRVVGRDLVSVRQQLLREMKAVREHMNSLMLAAIELGEQAVAADKDADDVVLAGQFHLLDYAELTSVEKLRQLFEAFTEKREILGLLDKCISAQGVQIFIGQESGHRILDDYSVVTAPYEVGGHVVGVLGVIGPTRMPYDRVIPIVDITARLLGAALNSRS</sequence>
<keyword evidence="9" id="KW-1185">Reference proteome</keyword>
<dbReference type="OrthoDB" id="9783139at2"/>
<evidence type="ECO:0000256" key="4">
    <source>
        <dbReference type="ARBA" id="ARBA00023163"/>
    </source>
</evidence>
<dbReference type="PANTHER" id="PTHR34824">
    <property type="entry name" value="HEAT-INDUCIBLE TRANSCRIPTION REPRESSOR HRCA"/>
    <property type="match status" value="1"/>
</dbReference>
<keyword evidence="2 5" id="KW-0805">Transcription regulation</keyword>
<dbReference type="InterPro" id="IPR023120">
    <property type="entry name" value="WHTH_transcript_rep_HrcA_IDD"/>
</dbReference>
<evidence type="ECO:0000259" key="7">
    <source>
        <dbReference type="Pfam" id="PF03444"/>
    </source>
</evidence>
<comment type="similarity">
    <text evidence="5">Belongs to the HrcA family.</text>
</comment>
<evidence type="ECO:0000259" key="6">
    <source>
        <dbReference type="Pfam" id="PF01628"/>
    </source>
</evidence>
<evidence type="ECO:0000256" key="5">
    <source>
        <dbReference type="HAMAP-Rule" id="MF_00081"/>
    </source>
</evidence>
<name>A0A1V3N6L6_9GAMM</name>
<keyword evidence="1 5" id="KW-0678">Repressor</keyword>
<dbReference type="InterPro" id="IPR005104">
    <property type="entry name" value="WHTH_HrcA_DNA-bd"/>
</dbReference>
<dbReference type="Pfam" id="PF03444">
    <property type="entry name" value="WHD_HrcA"/>
    <property type="match status" value="1"/>
</dbReference>
<dbReference type="InterPro" id="IPR036390">
    <property type="entry name" value="WH_DNA-bd_sf"/>
</dbReference>
<dbReference type="Gene3D" id="3.30.390.60">
    <property type="entry name" value="Heat-inducible transcription repressor hrca homolog, domain 3"/>
    <property type="match status" value="1"/>
</dbReference>
<keyword evidence="3 5" id="KW-0346">Stress response</keyword>
<organism evidence="8 9">
    <name type="scientific">Thioalkalivibrio denitrificans</name>
    <dbReference type="NCBI Taxonomy" id="108003"/>
    <lineage>
        <taxon>Bacteria</taxon>
        <taxon>Pseudomonadati</taxon>
        <taxon>Pseudomonadota</taxon>
        <taxon>Gammaproteobacteria</taxon>
        <taxon>Chromatiales</taxon>
        <taxon>Ectothiorhodospiraceae</taxon>
        <taxon>Thioalkalivibrio</taxon>
    </lineage>
</organism>
<evidence type="ECO:0000313" key="9">
    <source>
        <dbReference type="Proteomes" id="UP000189462"/>
    </source>
</evidence>
<dbReference type="HAMAP" id="MF_00081">
    <property type="entry name" value="HrcA"/>
    <property type="match status" value="1"/>
</dbReference>
<feature type="domain" description="Heat-inducible transcription repressor HrcA C-terminal" evidence="6">
    <location>
        <begin position="113"/>
        <end position="332"/>
    </location>
</feature>
<comment type="function">
    <text evidence="5">Negative regulator of class I heat shock genes (grpE-dnaK-dnaJ and groELS operons). Prevents heat-shock induction of these operons.</text>
</comment>
<dbReference type="InterPro" id="IPR002571">
    <property type="entry name" value="HrcA"/>
</dbReference>
<dbReference type="Gene3D" id="3.30.450.40">
    <property type="match status" value="1"/>
</dbReference>
<proteinExistence type="inferred from homology"/>
<dbReference type="Gene3D" id="1.10.10.10">
    <property type="entry name" value="Winged helix-like DNA-binding domain superfamily/Winged helix DNA-binding domain"/>
    <property type="match status" value="1"/>
</dbReference>
<gene>
    <name evidence="5" type="primary">hrcA</name>
    <name evidence="8" type="ORF">B1C78_17070</name>
</gene>
<evidence type="ECO:0000256" key="2">
    <source>
        <dbReference type="ARBA" id="ARBA00023015"/>
    </source>
</evidence>
<dbReference type="SUPFAM" id="SSF55781">
    <property type="entry name" value="GAF domain-like"/>
    <property type="match status" value="1"/>
</dbReference>
<evidence type="ECO:0000313" key="8">
    <source>
        <dbReference type="EMBL" id="OOG20655.1"/>
    </source>
</evidence>
<dbReference type="InterPro" id="IPR029016">
    <property type="entry name" value="GAF-like_dom_sf"/>
</dbReference>
<dbReference type="AlphaFoldDB" id="A0A1V3N6L6"/>
<comment type="caution">
    <text evidence="8">The sequence shown here is derived from an EMBL/GenBank/DDBJ whole genome shotgun (WGS) entry which is preliminary data.</text>
</comment>
<dbReference type="EMBL" id="MVBK01000150">
    <property type="protein sequence ID" value="OOG20655.1"/>
    <property type="molecule type" value="Genomic_DNA"/>
</dbReference>
<dbReference type="PIRSF" id="PIRSF005485">
    <property type="entry name" value="HrcA"/>
    <property type="match status" value="1"/>
</dbReference>
<dbReference type="GO" id="GO:0045892">
    <property type="term" value="P:negative regulation of DNA-templated transcription"/>
    <property type="evidence" value="ECO:0007669"/>
    <property type="project" value="UniProtKB-UniRule"/>
</dbReference>
<dbReference type="GO" id="GO:0003677">
    <property type="term" value="F:DNA binding"/>
    <property type="evidence" value="ECO:0007669"/>
    <property type="project" value="InterPro"/>
</dbReference>
<dbReference type="InterPro" id="IPR036388">
    <property type="entry name" value="WH-like_DNA-bd_sf"/>
</dbReference>
<dbReference type="RefSeq" id="WP_077280338.1">
    <property type="nucleotide sequence ID" value="NZ_MVBK01000150.1"/>
</dbReference>
<accession>A0A1V3N6L6</accession>
<dbReference type="PANTHER" id="PTHR34824:SF1">
    <property type="entry name" value="HEAT-INDUCIBLE TRANSCRIPTION REPRESSOR HRCA"/>
    <property type="match status" value="1"/>
</dbReference>
<keyword evidence="4 5" id="KW-0804">Transcription</keyword>
<dbReference type="InterPro" id="IPR021153">
    <property type="entry name" value="HrcA_C"/>
</dbReference>
<reference evidence="8 9" key="1">
    <citation type="submission" date="2017-02" db="EMBL/GenBank/DDBJ databases">
        <title>Genomic diversity within the haloalkaliphilic genus Thioalkalivibrio.</title>
        <authorList>
            <person name="Ahn A.-C."/>
            <person name="Meier-Kolthoff J."/>
            <person name="Overmars L."/>
            <person name="Richter M."/>
            <person name="Woyke T."/>
            <person name="Sorokin D.Y."/>
            <person name="Muyzer G."/>
        </authorList>
    </citation>
    <scope>NUCLEOTIDE SEQUENCE [LARGE SCALE GENOMIC DNA]</scope>
    <source>
        <strain evidence="8 9">ALJD</strain>
    </source>
</reference>
<dbReference type="NCBIfam" id="TIGR00331">
    <property type="entry name" value="hrcA"/>
    <property type="match status" value="1"/>
</dbReference>